<keyword evidence="3" id="KW-1185">Reference proteome</keyword>
<evidence type="ECO:0000256" key="1">
    <source>
        <dbReference type="SAM" id="MobiDB-lite"/>
    </source>
</evidence>
<evidence type="ECO:0000313" key="3">
    <source>
        <dbReference type="Proteomes" id="UP000821853"/>
    </source>
</evidence>
<dbReference type="AlphaFoldDB" id="A0A9J6GK46"/>
<dbReference type="EMBL" id="JABSTR010000009">
    <property type="protein sequence ID" value="KAH9378846.1"/>
    <property type="molecule type" value="Genomic_DNA"/>
</dbReference>
<reference evidence="2 3" key="1">
    <citation type="journal article" date="2020" name="Cell">
        <title>Large-Scale Comparative Analyses of Tick Genomes Elucidate Their Genetic Diversity and Vector Capacities.</title>
        <authorList>
            <consortium name="Tick Genome and Microbiome Consortium (TIGMIC)"/>
            <person name="Jia N."/>
            <person name="Wang J."/>
            <person name="Shi W."/>
            <person name="Du L."/>
            <person name="Sun Y."/>
            <person name="Zhan W."/>
            <person name="Jiang J.F."/>
            <person name="Wang Q."/>
            <person name="Zhang B."/>
            <person name="Ji P."/>
            <person name="Bell-Sakyi L."/>
            <person name="Cui X.M."/>
            <person name="Yuan T.T."/>
            <person name="Jiang B.G."/>
            <person name="Yang W.F."/>
            <person name="Lam T.T."/>
            <person name="Chang Q.C."/>
            <person name="Ding S.J."/>
            <person name="Wang X.J."/>
            <person name="Zhu J.G."/>
            <person name="Ruan X.D."/>
            <person name="Zhao L."/>
            <person name="Wei J.T."/>
            <person name="Ye R.Z."/>
            <person name="Que T.C."/>
            <person name="Du C.H."/>
            <person name="Zhou Y.H."/>
            <person name="Cheng J.X."/>
            <person name="Dai P.F."/>
            <person name="Guo W.B."/>
            <person name="Han X.H."/>
            <person name="Huang E.J."/>
            <person name="Li L.F."/>
            <person name="Wei W."/>
            <person name="Gao Y.C."/>
            <person name="Liu J.Z."/>
            <person name="Shao H.Z."/>
            <person name="Wang X."/>
            <person name="Wang C.C."/>
            <person name="Yang T.C."/>
            <person name="Huo Q.B."/>
            <person name="Li W."/>
            <person name="Chen H.Y."/>
            <person name="Chen S.E."/>
            <person name="Zhou L.G."/>
            <person name="Ni X.B."/>
            <person name="Tian J.H."/>
            <person name="Sheng Y."/>
            <person name="Liu T."/>
            <person name="Pan Y.S."/>
            <person name="Xia L.Y."/>
            <person name="Li J."/>
            <person name="Zhao F."/>
            <person name="Cao W.C."/>
        </authorList>
    </citation>
    <scope>NUCLEOTIDE SEQUENCE [LARGE SCALE GENOMIC DNA]</scope>
    <source>
        <strain evidence="2">HaeL-2018</strain>
    </source>
</reference>
<evidence type="ECO:0000313" key="2">
    <source>
        <dbReference type="EMBL" id="KAH9378846.1"/>
    </source>
</evidence>
<proteinExistence type="predicted"/>
<gene>
    <name evidence="2" type="ORF">HPB48_023092</name>
</gene>
<organism evidence="2 3">
    <name type="scientific">Haemaphysalis longicornis</name>
    <name type="common">Bush tick</name>
    <dbReference type="NCBI Taxonomy" id="44386"/>
    <lineage>
        <taxon>Eukaryota</taxon>
        <taxon>Metazoa</taxon>
        <taxon>Ecdysozoa</taxon>
        <taxon>Arthropoda</taxon>
        <taxon>Chelicerata</taxon>
        <taxon>Arachnida</taxon>
        <taxon>Acari</taxon>
        <taxon>Parasitiformes</taxon>
        <taxon>Ixodida</taxon>
        <taxon>Ixodoidea</taxon>
        <taxon>Ixodidae</taxon>
        <taxon>Haemaphysalinae</taxon>
        <taxon>Haemaphysalis</taxon>
    </lineage>
</organism>
<feature type="compositionally biased region" description="Low complexity" evidence="1">
    <location>
        <begin position="112"/>
        <end position="137"/>
    </location>
</feature>
<feature type="region of interest" description="Disordered" evidence="1">
    <location>
        <begin position="103"/>
        <end position="155"/>
    </location>
</feature>
<comment type="caution">
    <text evidence="2">The sequence shown here is derived from an EMBL/GenBank/DDBJ whole genome shotgun (WGS) entry which is preliminary data.</text>
</comment>
<accession>A0A9J6GK46</accession>
<dbReference type="Proteomes" id="UP000821853">
    <property type="component" value="Unassembled WGS sequence"/>
</dbReference>
<dbReference type="VEuPathDB" id="VectorBase:HLOH_050001"/>
<name>A0A9J6GK46_HAELO</name>
<dbReference type="OrthoDB" id="10072345at2759"/>
<protein>
    <submittedName>
        <fullName evidence="2">Uncharacterized protein</fullName>
    </submittedName>
</protein>
<feature type="compositionally biased region" description="Polar residues" evidence="1">
    <location>
        <begin position="138"/>
        <end position="147"/>
    </location>
</feature>
<sequence length="155" mass="17506">MSELLSRSTNRRLRIRNYRVVGRCNREASFFNRLLPNYCRRSRTLFYLDHDLQFLPAARVLAADGLHPSFEFVALMASLLHDMCQSRRGPSITWSSTWLAKSAPVEPSLQTSTSPPRRYAASAAAPAVPSTAASSSRQYNLRSNTSKFLPRGRQD</sequence>